<evidence type="ECO:0000256" key="1">
    <source>
        <dbReference type="SAM" id="MobiDB-lite"/>
    </source>
</evidence>
<sequence length="65" mass="7142">MTVPTHTQDLLHDVDNPPLTLKLGCFESGRQQPVRGDRGNNADTDPPGYIQWKTSVSSEPPLANQ</sequence>
<gene>
    <name evidence="2" type="ORF">COCON_G00018970</name>
</gene>
<keyword evidence="3" id="KW-1185">Reference proteome</keyword>
<dbReference type="Proteomes" id="UP001152803">
    <property type="component" value="Unassembled WGS sequence"/>
</dbReference>
<evidence type="ECO:0000313" key="2">
    <source>
        <dbReference type="EMBL" id="KAJ8289238.1"/>
    </source>
</evidence>
<protein>
    <submittedName>
        <fullName evidence="2">Uncharacterized protein</fullName>
    </submittedName>
</protein>
<name>A0A9Q1E444_CONCO</name>
<evidence type="ECO:0000313" key="3">
    <source>
        <dbReference type="Proteomes" id="UP001152803"/>
    </source>
</evidence>
<feature type="compositionally biased region" description="Polar residues" evidence="1">
    <location>
        <begin position="52"/>
        <end position="65"/>
    </location>
</feature>
<proteinExistence type="predicted"/>
<dbReference type="EMBL" id="JAFJMO010000001">
    <property type="protein sequence ID" value="KAJ8289238.1"/>
    <property type="molecule type" value="Genomic_DNA"/>
</dbReference>
<comment type="caution">
    <text evidence="2">The sequence shown here is derived from an EMBL/GenBank/DDBJ whole genome shotgun (WGS) entry which is preliminary data.</text>
</comment>
<accession>A0A9Q1E444</accession>
<organism evidence="2 3">
    <name type="scientific">Conger conger</name>
    <name type="common">Conger eel</name>
    <name type="synonym">Muraena conger</name>
    <dbReference type="NCBI Taxonomy" id="82655"/>
    <lineage>
        <taxon>Eukaryota</taxon>
        <taxon>Metazoa</taxon>
        <taxon>Chordata</taxon>
        <taxon>Craniata</taxon>
        <taxon>Vertebrata</taxon>
        <taxon>Euteleostomi</taxon>
        <taxon>Actinopterygii</taxon>
        <taxon>Neopterygii</taxon>
        <taxon>Teleostei</taxon>
        <taxon>Anguilliformes</taxon>
        <taxon>Congridae</taxon>
        <taxon>Conger</taxon>
    </lineage>
</organism>
<feature type="region of interest" description="Disordered" evidence="1">
    <location>
        <begin position="1"/>
        <end position="65"/>
    </location>
</feature>
<dbReference type="AlphaFoldDB" id="A0A9Q1E444"/>
<reference evidence="2" key="1">
    <citation type="journal article" date="2023" name="Science">
        <title>Genome structures resolve the early diversification of teleost fishes.</title>
        <authorList>
            <person name="Parey E."/>
            <person name="Louis A."/>
            <person name="Montfort J."/>
            <person name="Bouchez O."/>
            <person name="Roques C."/>
            <person name="Iampietro C."/>
            <person name="Lluch J."/>
            <person name="Castinel A."/>
            <person name="Donnadieu C."/>
            <person name="Desvignes T."/>
            <person name="Floi Bucao C."/>
            <person name="Jouanno E."/>
            <person name="Wen M."/>
            <person name="Mejri S."/>
            <person name="Dirks R."/>
            <person name="Jansen H."/>
            <person name="Henkel C."/>
            <person name="Chen W.J."/>
            <person name="Zahm M."/>
            <person name="Cabau C."/>
            <person name="Klopp C."/>
            <person name="Thompson A.W."/>
            <person name="Robinson-Rechavi M."/>
            <person name="Braasch I."/>
            <person name="Lecointre G."/>
            <person name="Bobe J."/>
            <person name="Postlethwait J.H."/>
            <person name="Berthelot C."/>
            <person name="Roest Crollius H."/>
            <person name="Guiguen Y."/>
        </authorList>
    </citation>
    <scope>NUCLEOTIDE SEQUENCE</scope>
    <source>
        <strain evidence="2">Concon-B</strain>
    </source>
</reference>